<reference evidence="4 5" key="1">
    <citation type="submission" date="2023-05" db="EMBL/GenBank/DDBJ databases">
        <title>YMD87, complete Genome.</title>
        <authorList>
            <person name="Zhang J."/>
            <person name="Xu X."/>
        </authorList>
    </citation>
    <scope>NUCLEOTIDE SEQUENCE [LARGE SCALE GENOMIC DNA]</scope>
    <source>
        <strain evidence="4 5">YMD87</strain>
    </source>
</reference>
<organism evidence="4 5">
    <name type="scientific">Tropicibacter oceani</name>
    <dbReference type="NCBI Taxonomy" id="3058420"/>
    <lineage>
        <taxon>Bacteria</taxon>
        <taxon>Pseudomonadati</taxon>
        <taxon>Pseudomonadota</taxon>
        <taxon>Alphaproteobacteria</taxon>
        <taxon>Rhodobacterales</taxon>
        <taxon>Roseobacteraceae</taxon>
        <taxon>Tropicibacter</taxon>
    </lineage>
</organism>
<dbReference type="Proteomes" id="UP001241605">
    <property type="component" value="Chromosome"/>
</dbReference>
<gene>
    <name evidence="4" type="ORF">QF118_14695</name>
</gene>
<sequence length="164" mass="17465">MTPRPAAADFCDWPGLHRLIMDSFAYMDGVIDPPSSAHQLTPEILARKAQDEHLYLSGDPLTGCGFFAPRPDALYIGKLAIAPGAQGRGLGRAFVAQAEALARDLSLPKLQLETRIELTANHAAFAALGFVTTAHKAHPGFDRPTSITMEKPLAPLVAAPTGLI</sequence>
<dbReference type="Gene3D" id="3.40.630.30">
    <property type="match status" value="1"/>
</dbReference>
<keyword evidence="5" id="KW-1185">Reference proteome</keyword>
<dbReference type="InterPro" id="IPR050832">
    <property type="entry name" value="Bact_Acetyltransf"/>
</dbReference>
<accession>A0ABY8QFC9</accession>
<evidence type="ECO:0000313" key="5">
    <source>
        <dbReference type="Proteomes" id="UP001241605"/>
    </source>
</evidence>
<dbReference type="CDD" id="cd04301">
    <property type="entry name" value="NAT_SF"/>
    <property type="match status" value="1"/>
</dbReference>
<evidence type="ECO:0000259" key="3">
    <source>
        <dbReference type="PROSITE" id="PS51186"/>
    </source>
</evidence>
<proteinExistence type="predicted"/>
<evidence type="ECO:0000256" key="2">
    <source>
        <dbReference type="ARBA" id="ARBA00023315"/>
    </source>
</evidence>
<dbReference type="RefSeq" id="WP_282299790.1">
    <property type="nucleotide sequence ID" value="NZ_CP124616.1"/>
</dbReference>
<name>A0ABY8QFC9_9RHOB</name>
<dbReference type="EMBL" id="CP124616">
    <property type="protein sequence ID" value="WGW03163.1"/>
    <property type="molecule type" value="Genomic_DNA"/>
</dbReference>
<feature type="domain" description="N-acetyltransferase" evidence="3">
    <location>
        <begin position="1"/>
        <end position="154"/>
    </location>
</feature>
<keyword evidence="2" id="KW-0012">Acyltransferase</keyword>
<evidence type="ECO:0000313" key="4">
    <source>
        <dbReference type="EMBL" id="WGW03163.1"/>
    </source>
</evidence>
<dbReference type="InterPro" id="IPR000182">
    <property type="entry name" value="GNAT_dom"/>
</dbReference>
<keyword evidence="1" id="KW-0808">Transferase</keyword>
<protein>
    <submittedName>
        <fullName evidence="4">GNAT family N-acetyltransferase</fullName>
    </submittedName>
</protein>
<dbReference type="PROSITE" id="PS51186">
    <property type="entry name" value="GNAT"/>
    <property type="match status" value="1"/>
</dbReference>
<dbReference type="InterPro" id="IPR016181">
    <property type="entry name" value="Acyl_CoA_acyltransferase"/>
</dbReference>
<evidence type="ECO:0000256" key="1">
    <source>
        <dbReference type="ARBA" id="ARBA00022679"/>
    </source>
</evidence>
<dbReference type="SUPFAM" id="SSF55729">
    <property type="entry name" value="Acyl-CoA N-acyltransferases (Nat)"/>
    <property type="match status" value="1"/>
</dbReference>
<dbReference type="Pfam" id="PF00583">
    <property type="entry name" value="Acetyltransf_1"/>
    <property type="match status" value="1"/>
</dbReference>
<dbReference type="PANTHER" id="PTHR43877">
    <property type="entry name" value="AMINOALKYLPHOSPHONATE N-ACETYLTRANSFERASE-RELATED-RELATED"/>
    <property type="match status" value="1"/>
</dbReference>